<evidence type="ECO:0000256" key="1">
    <source>
        <dbReference type="SAM" id="MobiDB-lite"/>
    </source>
</evidence>
<dbReference type="InterPro" id="IPR027417">
    <property type="entry name" value="P-loop_NTPase"/>
</dbReference>
<dbReference type="GO" id="GO:0005525">
    <property type="term" value="F:GTP binding"/>
    <property type="evidence" value="ECO:0007669"/>
    <property type="project" value="InterPro"/>
</dbReference>
<protein>
    <recommendedName>
        <fullName evidence="2">G domain-containing protein</fullName>
    </recommendedName>
</protein>
<dbReference type="Pfam" id="PF01926">
    <property type="entry name" value="MMR_HSR1"/>
    <property type="match status" value="1"/>
</dbReference>
<keyword evidence="4" id="KW-1185">Reference proteome</keyword>
<feature type="compositionally biased region" description="Polar residues" evidence="1">
    <location>
        <begin position="20"/>
        <end position="32"/>
    </location>
</feature>
<dbReference type="SUPFAM" id="SSF52540">
    <property type="entry name" value="P-loop containing nucleoside triphosphate hydrolases"/>
    <property type="match status" value="1"/>
</dbReference>
<evidence type="ECO:0000313" key="3">
    <source>
        <dbReference type="EMBL" id="KAG0260645.1"/>
    </source>
</evidence>
<feature type="region of interest" description="Disordered" evidence="1">
    <location>
        <begin position="1"/>
        <end position="47"/>
    </location>
</feature>
<dbReference type="InterPro" id="IPR006073">
    <property type="entry name" value="GTP-bd"/>
</dbReference>
<feature type="compositionally biased region" description="Basic and acidic residues" evidence="1">
    <location>
        <begin position="33"/>
        <end position="42"/>
    </location>
</feature>
<dbReference type="Proteomes" id="UP001194580">
    <property type="component" value="Unassembled WGS sequence"/>
</dbReference>
<dbReference type="EMBL" id="JAAAIL010002092">
    <property type="protein sequence ID" value="KAG0260645.1"/>
    <property type="molecule type" value="Genomic_DNA"/>
</dbReference>
<sequence>MRTQPRPGTQSRPHPPPKSTGATANYSPGQRDNQPRYDRHEPFMPSDNLSAANSQYGGTFGGESMPDYHTAAYPTAQRNNHHPESANPAACGSNHQYEAWSDYAPKNGSDGAPQETTNVVFVGNPGVGKSALLNVFGGSFKSGCSEVAGLTREVTKVPTTFYGRPLCLFDVPGIDDCIEEGGEDTIVRHLMMLQEALNGGGHFVIFFVITPRNGRIEPSDYMMMKTVLDSLKQAPKVGLILTQVKRKQISQVQSLEYTRKLMAPLEKIVESSEFLARRYPLVLIDHSDGEFGEEEKSSIIKYVFSFEPKPVISRNMVDQVVRRFFGLAKMGMA</sequence>
<dbReference type="CDD" id="cd00882">
    <property type="entry name" value="Ras_like_GTPase"/>
    <property type="match status" value="1"/>
</dbReference>
<proteinExistence type="predicted"/>
<organism evidence="3 4">
    <name type="scientific">Linnemannia exigua</name>
    <dbReference type="NCBI Taxonomy" id="604196"/>
    <lineage>
        <taxon>Eukaryota</taxon>
        <taxon>Fungi</taxon>
        <taxon>Fungi incertae sedis</taxon>
        <taxon>Mucoromycota</taxon>
        <taxon>Mortierellomycotina</taxon>
        <taxon>Mortierellomycetes</taxon>
        <taxon>Mortierellales</taxon>
        <taxon>Mortierellaceae</taxon>
        <taxon>Linnemannia</taxon>
    </lineage>
</organism>
<feature type="compositionally biased region" description="Polar residues" evidence="1">
    <location>
        <begin position="1"/>
        <end position="12"/>
    </location>
</feature>
<feature type="domain" description="G" evidence="2">
    <location>
        <begin position="118"/>
        <end position="227"/>
    </location>
</feature>
<accession>A0AAD4H344</accession>
<name>A0AAD4H344_9FUNG</name>
<gene>
    <name evidence="3" type="ORF">BGZ95_004386</name>
</gene>
<comment type="caution">
    <text evidence="3">The sequence shown here is derived from an EMBL/GenBank/DDBJ whole genome shotgun (WGS) entry which is preliminary data.</text>
</comment>
<evidence type="ECO:0000259" key="2">
    <source>
        <dbReference type="Pfam" id="PF01926"/>
    </source>
</evidence>
<dbReference type="Gene3D" id="3.40.50.300">
    <property type="entry name" value="P-loop containing nucleotide triphosphate hydrolases"/>
    <property type="match status" value="1"/>
</dbReference>
<dbReference type="AlphaFoldDB" id="A0AAD4H344"/>
<evidence type="ECO:0000313" key="4">
    <source>
        <dbReference type="Proteomes" id="UP001194580"/>
    </source>
</evidence>
<reference evidence="3" key="1">
    <citation type="journal article" date="2020" name="Fungal Divers.">
        <title>Resolving the Mortierellaceae phylogeny through synthesis of multi-gene phylogenetics and phylogenomics.</title>
        <authorList>
            <person name="Vandepol N."/>
            <person name="Liber J."/>
            <person name="Desiro A."/>
            <person name="Na H."/>
            <person name="Kennedy M."/>
            <person name="Barry K."/>
            <person name="Grigoriev I.V."/>
            <person name="Miller A.N."/>
            <person name="O'Donnell K."/>
            <person name="Stajich J.E."/>
            <person name="Bonito G."/>
        </authorList>
    </citation>
    <scope>NUCLEOTIDE SEQUENCE</scope>
    <source>
        <strain evidence="3">NRRL 28262</strain>
    </source>
</reference>